<evidence type="ECO:0000313" key="2">
    <source>
        <dbReference type="EMBL" id="QEM33120.1"/>
    </source>
</evidence>
<keyword evidence="1" id="KW-0812">Transmembrane</keyword>
<feature type="transmembrane region" description="Helical" evidence="1">
    <location>
        <begin position="73"/>
        <end position="93"/>
    </location>
</feature>
<dbReference type="EMBL" id="CP040804">
    <property type="protein sequence ID" value="QEM33120.1"/>
    <property type="molecule type" value="Genomic_DNA"/>
</dbReference>
<proteinExistence type="predicted"/>
<dbReference type="AlphaFoldDB" id="A0AB37CPP1"/>
<protein>
    <submittedName>
        <fullName evidence="2">DUF2304 domain-containing protein</fullName>
    </submittedName>
</protein>
<organism evidence="2 3">
    <name type="scientific">Streptococcus salivarius</name>
    <dbReference type="NCBI Taxonomy" id="1304"/>
    <lineage>
        <taxon>Bacteria</taxon>
        <taxon>Bacillati</taxon>
        <taxon>Bacillota</taxon>
        <taxon>Bacilli</taxon>
        <taxon>Lactobacillales</taxon>
        <taxon>Streptococcaceae</taxon>
        <taxon>Streptococcus</taxon>
    </lineage>
</organism>
<dbReference type="Pfam" id="PF10066">
    <property type="entry name" value="DUF2304"/>
    <property type="match status" value="1"/>
</dbReference>
<feature type="transmembrane region" description="Helical" evidence="1">
    <location>
        <begin position="41"/>
        <end position="67"/>
    </location>
</feature>
<gene>
    <name evidence="2" type="ORF">FHI56_09590</name>
</gene>
<name>A0AB37CPP1_STRSL</name>
<dbReference type="InterPro" id="IPR019277">
    <property type="entry name" value="DUF2304"/>
</dbReference>
<sequence length="118" mass="13625">MEDIRNNMLNIWLTLIVIIFIVYILRLVAKKVVEMRNVISWLILCLLSLPVIWFPNLIGAISAFLGIQTLSNFVFLLSTFLLIFLIFSLTRTVSKQSVQIKKLSQTIALLRSENENEQ</sequence>
<accession>A0AB37CPP1</accession>
<evidence type="ECO:0000256" key="1">
    <source>
        <dbReference type="SAM" id="Phobius"/>
    </source>
</evidence>
<keyword evidence="1" id="KW-0472">Membrane</keyword>
<dbReference type="Proteomes" id="UP000322622">
    <property type="component" value="Chromosome"/>
</dbReference>
<evidence type="ECO:0000313" key="3">
    <source>
        <dbReference type="Proteomes" id="UP000322622"/>
    </source>
</evidence>
<keyword evidence="1" id="KW-1133">Transmembrane helix</keyword>
<feature type="transmembrane region" description="Helical" evidence="1">
    <location>
        <begin position="12"/>
        <end position="29"/>
    </location>
</feature>
<reference evidence="2 3" key="1">
    <citation type="submission" date="2019-06" db="EMBL/GenBank/DDBJ databases">
        <title>Complete genome sequence of Streptococcus salivarius LAB813.</title>
        <authorList>
            <person name="Levesque C.M."/>
            <person name="Gong S.-G."/>
            <person name="Dufour D."/>
            <person name="Barbour A."/>
        </authorList>
    </citation>
    <scope>NUCLEOTIDE SEQUENCE [LARGE SCALE GENOMIC DNA]</scope>
    <source>
        <strain evidence="2 3">LAB813</strain>
    </source>
</reference>